<dbReference type="RefSeq" id="WP_064613986.1">
    <property type="nucleotide sequence ID" value="NZ_JADTYV010000008.1"/>
</dbReference>
<organism evidence="2 3">
    <name type="scientific">Pseudomonas putida</name>
    <name type="common">Arthrobacter siderocapsulatus</name>
    <dbReference type="NCBI Taxonomy" id="303"/>
    <lineage>
        <taxon>Bacteria</taxon>
        <taxon>Pseudomonadati</taxon>
        <taxon>Pseudomonadota</taxon>
        <taxon>Gammaproteobacteria</taxon>
        <taxon>Pseudomonadales</taxon>
        <taxon>Pseudomonadaceae</taxon>
        <taxon>Pseudomonas</taxon>
    </lineage>
</organism>
<name>A0A1Y3KZ29_PSEPU</name>
<protein>
    <recommendedName>
        <fullName evidence="4">DUF2790 domain-containing protein</fullName>
    </recommendedName>
</protein>
<sequence>MKLFKALIAASFVMMGSQVALADEPVVEHYTYSSHPDIAKVVRQDPIPDVCGVVPVQMTYIDHQGQQHTMEYSVMGNGCHDN</sequence>
<evidence type="ECO:0000313" key="2">
    <source>
        <dbReference type="EMBL" id="OUM30945.1"/>
    </source>
</evidence>
<reference evidence="2 3" key="1">
    <citation type="submission" date="2017-05" db="EMBL/GenBank/DDBJ databases">
        <title>Whole genome sequence of Pseudomonas putida isolate 1312 commercialized as a biostimulant.</title>
        <authorList>
            <person name="Crovadore J."/>
            <person name="Blanc P."/>
            <person name="Chablais R."/>
            <person name="Cochard B."/>
            <person name="Grizard D."/>
            <person name="Lefort F."/>
        </authorList>
    </citation>
    <scope>NUCLEOTIDE SEQUENCE [LARGE SCALE GENOMIC DNA]</scope>
    <source>
        <strain evidence="2 3">1312</strain>
    </source>
</reference>
<comment type="caution">
    <text evidence="2">The sequence shown here is derived from an EMBL/GenBank/DDBJ whole genome shotgun (WGS) entry which is preliminary data.</text>
</comment>
<dbReference type="InterPro" id="IPR021245">
    <property type="entry name" value="DUF2790"/>
</dbReference>
<feature type="signal peptide" evidence="1">
    <location>
        <begin position="1"/>
        <end position="22"/>
    </location>
</feature>
<gene>
    <name evidence="2" type="ORF">B8W72_16200</name>
</gene>
<feature type="chain" id="PRO_5011002008" description="DUF2790 domain-containing protein" evidence="1">
    <location>
        <begin position="23"/>
        <end position="82"/>
    </location>
</feature>
<evidence type="ECO:0000256" key="1">
    <source>
        <dbReference type="SAM" id="SignalP"/>
    </source>
</evidence>
<dbReference type="Gene3D" id="2.30.140.50">
    <property type="entry name" value="Protein of unknown function DUF2790"/>
    <property type="match status" value="1"/>
</dbReference>
<evidence type="ECO:0000313" key="3">
    <source>
        <dbReference type="Proteomes" id="UP000196082"/>
    </source>
</evidence>
<dbReference type="EMBL" id="NFSB01000079">
    <property type="protein sequence ID" value="OUM30945.1"/>
    <property type="molecule type" value="Genomic_DNA"/>
</dbReference>
<proteinExistence type="predicted"/>
<evidence type="ECO:0008006" key="4">
    <source>
        <dbReference type="Google" id="ProtNLM"/>
    </source>
</evidence>
<accession>A0A1Y3KZ29</accession>
<dbReference type="AlphaFoldDB" id="A0A1Y3KZ29"/>
<dbReference type="Pfam" id="PF10976">
    <property type="entry name" value="DUF2790"/>
    <property type="match status" value="1"/>
</dbReference>
<dbReference type="Proteomes" id="UP000196082">
    <property type="component" value="Unassembled WGS sequence"/>
</dbReference>
<keyword evidence="1" id="KW-0732">Signal</keyword>